<proteinExistence type="inferred from homology"/>
<dbReference type="InterPro" id="IPR036188">
    <property type="entry name" value="FAD/NAD-bd_sf"/>
</dbReference>
<dbReference type="AlphaFoldDB" id="A0A8H5CNT4"/>
<gene>
    <name evidence="2" type="ORF">D9758_009659</name>
</gene>
<dbReference type="Gene3D" id="3.50.50.60">
    <property type="entry name" value="FAD/NAD(P)-binding domain"/>
    <property type="match status" value="2"/>
</dbReference>
<dbReference type="PANTHER" id="PTHR42877">
    <property type="entry name" value="L-ORNITHINE N(5)-MONOOXYGENASE-RELATED"/>
    <property type="match status" value="1"/>
</dbReference>
<dbReference type="PANTHER" id="PTHR42877:SF7">
    <property type="entry name" value="FLAVIN-BINDING MONOOXYGENASE-RELATED"/>
    <property type="match status" value="1"/>
</dbReference>
<evidence type="ECO:0008006" key="4">
    <source>
        <dbReference type="Google" id="ProtNLM"/>
    </source>
</evidence>
<name>A0A8H5CNT4_9AGAR</name>
<protein>
    <recommendedName>
        <fullName evidence="4">Flavin-containing monooxygenase</fullName>
    </recommendedName>
</protein>
<keyword evidence="3" id="KW-1185">Reference proteome</keyword>
<dbReference type="SUPFAM" id="SSF51905">
    <property type="entry name" value="FAD/NAD(P)-binding domain"/>
    <property type="match status" value="1"/>
</dbReference>
<accession>A0A8H5CNT4</accession>
<dbReference type="Proteomes" id="UP000559256">
    <property type="component" value="Unassembled WGS sequence"/>
</dbReference>
<dbReference type="EMBL" id="JAACJM010000114">
    <property type="protein sequence ID" value="KAF5345212.1"/>
    <property type="molecule type" value="Genomic_DNA"/>
</dbReference>
<sequence>MPPADDAPGLVNDAQVNGATSSTSTAFKAGDFISDEPRPMKVVVIGAGFSGITAGIRLLQRVRNLDLTIYEANAGVGGTWWTNRYPGIACDIPAHSYQLTFAENPNWSAFYSPGPEIREYLESVVKKYKLMPYIKLQHKLIRSEYDEQTGKWQLTIQRTNLEPTGQSDTEDFVDTADVLITGIGPLNRWQWPDIQGLETFEGKVVHSAQWETGEGDTSPTAKWEDTVKGWKDKKVAVIGVGSSAIQIVPSLQPKVAHLSNFVRGKTWISSVFGQRLVAEISKNEGASNYEYTDEDKKRFLDAKVYNEYRREIERDGNTAYQATLLGSPMQEGARNLFRAEMIRRLAKRPWIADHILPDFAVACRRLTPGPGYLEALCEDNVEFVPDVIKQVTPSGIETVDGKHRDFDIVVCATGFDISWKQPFPFIGRGGVTINEKHQPHPRTYLSVAVDGFPNWFCLLGPNSAVGAGSLLIVMERQVDYAVQAVLKLQRERLKSIEVKKEAIDDFDEYLESYFPKSVFGSKCKSWYKMGKEEGRVVALWPGSPLHAVHALTHPRWEDYDYEPLDPGVKNRFYWLGDGSTMADTVPGVDSSWYLDPKAVDVPPVPA</sequence>
<dbReference type="OrthoDB" id="74360at2759"/>
<dbReference type="Pfam" id="PF13450">
    <property type="entry name" value="NAD_binding_8"/>
    <property type="match status" value="1"/>
</dbReference>
<comment type="similarity">
    <text evidence="1">Belongs to the FAD-binding monooxygenase family.</text>
</comment>
<organism evidence="2 3">
    <name type="scientific">Tetrapyrgos nigripes</name>
    <dbReference type="NCBI Taxonomy" id="182062"/>
    <lineage>
        <taxon>Eukaryota</taxon>
        <taxon>Fungi</taxon>
        <taxon>Dikarya</taxon>
        <taxon>Basidiomycota</taxon>
        <taxon>Agaricomycotina</taxon>
        <taxon>Agaricomycetes</taxon>
        <taxon>Agaricomycetidae</taxon>
        <taxon>Agaricales</taxon>
        <taxon>Marasmiineae</taxon>
        <taxon>Marasmiaceae</taxon>
        <taxon>Tetrapyrgos</taxon>
    </lineage>
</organism>
<reference evidence="2 3" key="1">
    <citation type="journal article" date="2020" name="ISME J.">
        <title>Uncovering the hidden diversity of litter-decomposition mechanisms in mushroom-forming fungi.</title>
        <authorList>
            <person name="Floudas D."/>
            <person name="Bentzer J."/>
            <person name="Ahren D."/>
            <person name="Johansson T."/>
            <person name="Persson P."/>
            <person name="Tunlid A."/>
        </authorList>
    </citation>
    <scope>NUCLEOTIDE SEQUENCE [LARGE SCALE GENOMIC DNA]</scope>
    <source>
        <strain evidence="2 3">CBS 291.85</strain>
    </source>
</reference>
<evidence type="ECO:0000256" key="1">
    <source>
        <dbReference type="ARBA" id="ARBA00010139"/>
    </source>
</evidence>
<comment type="caution">
    <text evidence="2">The sequence shown here is derived from an EMBL/GenBank/DDBJ whole genome shotgun (WGS) entry which is preliminary data.</text>
</comment>
<evidence type="ECO:0000313" key="2">
    <source>
        <dbReference type="EMBL" id="KAF5345212.1"/>
    </source>
</evidence>
<dbReference type="InterPro" id="IPR051209">
    <property type="entry name" value="FAD-bind_Monooxygenase_sf"/>
</dbReference>
<evidence type="ECO:0000313" key="3">
    <source>
        <dbReference type="Proteomes" id="UP000559256"/>
    </source>
</evidence>